<evidence type="ECO:0000256" key="1">
    <source>
        <dbReference type="SAM" id="SignalP"/>
    </source>
</evidence>
<dbReference type="RefSeq" id="WP_258810183.1">
    <property type="nucleotide sequence ID" value="NZ_JANUGU010000001.1"/>
</dbReference>
<feature type="signal peptide" evidence="1">
    <location>
        <begin position="1"/>
        <end position="18"/>
    </location>
</feature>
<comment type="caution">
    <text evidence="3">The sequence shown here is derived from an EMBL/GenBank/DDBJ whole genome shotgun (WGS) entry which is preliminary data.</text>
</comment>
<dbReference type="EMBL" id="JANUGU010000001">
    <property type="protein sequence ID" value="MCS0657016.1"/>
    <property type="molecule type" value="Genomic_DNA"/>
</dbReference>
<feature type="chain" id="PRO_5046979291" evidence="1">
    <location>
        <begin position="19"/>
        <end position="325"/>
    </location>
</feature>
<dbReference type="PANTHER" id="PTHR23150">
    <property type="entry name" value="SULFATASE MODIFYING FACTOR 1, 2"/>
    <property type="match status" value="1"/>
</dbReference>
<organism evidence="3 4">
    <name type="scientific">Massilia terrae</name>
    <dbReference type="NCBI Taxonomy" id="1811224"/>
    <lineage>
        <taxon>Bacteria</taxon>
        <taxon>Pseudomonadati</taxon>
        <taxon>Pseudomonadota</taxon>
        <taxon>Betaproteobacteria</taxon>
        <taxon>Burkholderiales</taxon>
        <taxon>Oxalobacteraceae</taxon>
        <taxon>Telluria group</taxon>
        <taxon>Massilia</taxon>
    </lineage>
</organism>
<sequence>MYRSLFALALCGSIHGFAVSSQPSTVSSKSDAPINQRIQQLVAKVKASLRPLKSGTFEMGDWGPSPGRHYDFERDSSPLHKVTLDGFYMMAYKVTYDDFDIFTDAIGSERIDMDDLGIRERAPKRPAGVNWHGAKAYCNWLGKLTGLPFDLPTEAQWEYAARSGGRRVLFATDNGKIERGRNFPKEWEDGPRPPLPDVGSFPPNPAGLYGMSENTGEWVNDWYDDKYYSISPKINPRGPEHGQFKTQRGSVGGRAEIAAAVFMRANSPPQRFHPNYPDGDINHPVEVPMAGYSAYEVDTFRCAVSVKPFQDRRNTPGDVKAARRR</sequence>
<dbReference type="InterPro" id="IPR042095">
    <property type="entry name" value="SUMF_sf"/>
</dbReference>
<proteinExistence type="predicted"/>
<name>A0ABT2CSQ7_9BURK</name>
<dbReference type="Pfam" id="PF03781">
    <property type="entry name" value="FGE-sulfatase"/>
    <property type="match status" value="1"/>
</dbReference>
<dbReference type="InterPro" id="IPR051043">
    <property type="entry name" value="Sulfatase_Mod_Factor_Kinase"/>
</dbReference>
<keyword evidence="1" id="KW-0732">Signal</keyword>
<reference evidence="3 4" key="1">
    <citation type="submission" date="2022-08" db="EMBL/GenBank/DDBJ databases">
        <title>Reclassification of Massilia species as members of the genera Telluria, Duganella, Pseudoduganella, Mokoshia gen. nov. and Zemynaea gen. nov. using orthogonal and non-orthogonal genome-based approaches.</title>
        <authorList>
            <person name="Bowman J.P."/>
        </authorList>
    </citation>
    <scope>NUCLEOTIDE SEQUENCE [LARGE SCALE GENOMIC DNA]</scope>
    <source>
        <strain evidence="3 4">JCM 31606</strain>
    </source>
</reference>
<dbReference type="InterPro" id="IPR016187">
    <property type="entry name" value="CTDL_fold"/>
</dbReference>
<dbReference type="Gene3D" id="3.90.1580.10">
    <property type="entry name" value="paralog of FGE (formylglycine-generating enzyme)"/>
    <property type="match status" value="1"/>
</dbReference>
<evidence type="ECO:0000259" key="2">
    <source>
        <dbReference type="Pfam" id="PF03781"/>
    </source>
</evidence>
<gene>
    <name evidence="3" type="ORF">NX778_02940</name>
</gene>
<feature type="domain" description="Sulfatase-modifying factor enzyme-like" evidence="2">
    <location>
        <begin position="52"/>
        <end position="265"/>
    </location>
</feature>
<evidence type="ECO:0000313" key="4">
    <source>
        <dbReference type="Proteomes" id="UP001204621"/>
    </source>
</evidence>
<evidence type="ECO:0000313" key="3">
    <source>
        <dbReference type="EMBL" id="MCS0657016.1"/>
    </source>
</evidence>
<dbReference type="Proteomes" id="UP001204621">
    <property type="component" value="Unassembled WGS sequence"/>
</dbReference>
<protein>
    <submittedName>
        <fullName evidence="3">Formylglycine-generating enzyme family protein</fullName>
    </submittedName>
</protein>
<dbReference type="PANTHER" id="PTHR23150:SF19">
    <property type="entry name" value="FORMYLGLYCINE-GENERATING ENZYME"/>
    <property type="match status" value="1"/>
</dbReference>
<keyword evidence="4" id="KW-1185">Reference proteome</keyword>
<dbReference type="SUPFAM" id="SSF56436">
    <property type="entry name" value="C-type lectin-like"/>
    <property type="match status" value="1"/>
</dbReference>
<accession>A0ABT2CSQ7</accession>
<dbReference type="InterPro" id="IPR005532">
    <property type="entry name" value="SUMF_dom"/>
</dbReference>